<dbReference type="GO" id="GO:0016020">
    <property type="term" value="C:membrane"/>
    <property type="evidence" value="ECO:0007669"/>
    <property type="project" value="InterPro"/>
</dbReference>
<dbReference type="EMBL" id="JARIHO010000040">
    <property type="protein sequence ID" value="KAJ7328047.1"/>
    <property type="molecule type" value="Genomic_DNA"/>
</dbReference>
<evidence type="ECO:0000313" key="4">
    <source>
        <dbReference type="EMBL" id="KAJ7328047.1"/>
    </source>
</evidence>
<dbReference type="Proteomes" id="UP001218218">
    <property type="component" value="Unassembled WGS sequence"/>
</dbReference>
<dbReference type="AlphaFoldDB" id="A0AAD7EJT2"/>
<evidence type="ECO:0000259" key="3">
    <source>
        <dbReference type="Pfam" id="PF06280"/>
    </source>
</evidence>
<keyword evidence="5" id="KW-1185">Reference proteome</keyword>
<feature type="domain" description="C5a peptidase/Subtilisin-like protease SBT2-like Fn3-like" evidence="3">
    <location>
        <begin position="42"/>
        <end position="122"/>
    </location>
</feature>
<evidence type="ECO:0000256" key="2">
    <source>
        <dbReference type="ARBA" id="ARBA00022729"/>
    </source>
</evidence>
<evidence type="ECO:0000313" key="5">
    <source>
        <dbReference type="Proteomes" id="UP001218218"/>
    </source>
</evidence>
<reference evidence="4" key="1">
    <citation type="submission" date="2023-03" db="EMBL/GenBank/DDBJ databases">
        <title>Massive genome expansion in bonnet fungi (Mycena s.s.) driven by repeated elements and novel gene families across ecological guilds.</title>
        <authorList>
            <consortium name="Lawrence Berkeley National Laboratory"/>
            <person name="Harder C.B."/>
            <person name="Miyauchi S."/>
            <person name="Viragh M."/>
            <person name="Kuo A."/>
            <person name="Thoen E."/>
            <person name="Andreopoulos B."/>
            <person name="Lu D."/>
            <person name="Skrede I."/>
            <person name="Drula E."/>
            <person name="Henrissat B."/>
            <person name="Morin E."/>
            <person name="Kohler A."/>
            <person name="Barry K."/>
            <person name="LaButti K."/>
            <person name="Morin E."/>
            <person name="Salamov A."/>
            <person name="Lipzen A."/>
            <person name="Mereny Z."/>
            <person name="Hegedus B."/>
            <person name="Baldrian P."/>
            <person name="Stursova M."/>
            <person name="Weitz H."/>
            <person name="Taylor A."/>
            <person name="Grigoriev I.V."/>
            <person name="Nagy L.G."/>
            <person name="Martin F."/>
            <person name="Kauserud H."/>
        </authorList>
    </citation>
    <scope>NUCLEOTIDE SEQUENCE</scope>
    <source>
        <strain evidence="4">CBHHK002</strain>
    </source>
</reference>
<name>A0AAD7EJT2_9AGAR</name>
<protein>
    <recommendedName>
        <fullName evidence="3">C5a peptidase/Subtilisin-like protease SBT2-like Fn3-like domain-containing protein</fullName>
    </recommendedName>
</protein>
<dbReference type="GO" id="GO:0004252">
    <property type="term" value="F:serine-type endopeptidase activity"/>
    <property type="evidence" value="ECO:0007669"/>
    <property type="project" value="InterPro"/>
</dbReference>
<sequence length="236" mass="25655">MQSQSNHDLPNMLLRHQMRVSSSKLRDFLKHTGCRAHFSGPQRFTVKNVGKTVKIYTLSHVPARTAITIPNGVFPDIGPVALSTDHTSVSFNVTKFTLLPIQSCEVIATIKPPQDVDATGFICITHPSSGSPRSPVVLDSEAFGTPLFRLDLVSPDIALNGTLNARASILFANPDKSGSFAKVPTLGAPLEVPYLGRNDLIDFLDNQVLLSNTFANGTIIPNGSYKILPRNLRPEK</sequence>
<keyword evidence="2" id="KW-0732">Signal</keyword>
<comment type="similarity">
    <text evidence="1">Belongs to the peptidase S8 family.</text>
</comment>
<accession>A0AAD7EJT2</accession>
<gene>
    <name evidence="4" type="ORF">DFH08DRAFT_967805</name>
</gene>
<organism evidence="4 5">
    <name type="scientific">Mycena albidolilacea</name>
    <dbReference type="NCBI Taxonomy" id="1033008"/>
    <lineage>
        <taxon>Eukaryota</taxon>
        <taxon>Fungi</taxon>
        <taxon>Dikarya</taxon>
        <taxon>Basidiomycota</taxon>
        <taxon>Agaricomycotina</taxon>
        <taxon>Agaricomycetes</taxon>
        <taxon>Agaricomycetidae</taxon>
        <taxon>Agaricales</taxon>
        <taxon>Marasmiineae</taxon>
        <taxon>Mycenaceae</taxon>
        <taxon>Mycena</taxon>
    </lineage>
</organism>
<dbReference type="InterPro" id="IPR010435">
    <property type="entry name" value="C5a/SBT2-like_Fn3"/>
</dbReference>
<dbReference type="Pfam" id="PF06280">
    <property type="entry name" value="fn3_5"/>
    <property type="match status" value="1"/>
</dbReference>
<comment type="caution">
    <text evidence="4">The sequence shown here is derived from an EMBL/GenBank/DDBJ whole genome shotgun (WGS) entry which is preliminary data.</text>
</comment>
<evidence type="ECO:0000256" key="1">
    <source>
        <dbReference type="ARBA" id="ARBA00011073"/>
    </source>
</evidence>
<proteinExistence type="inferred from homology"/>